<evidence type="ECO:0000313" key="2">
    <source>
        <dbReference type="EMBL" id="CAK6969311.1"/>
    </source>
</evidence>
<keyword evidence="3" id="KW-1185">Reference proteome</keyword>
<dbReference type="EMBL" id="CAWUFR010000133">
    <property type="protein sequence ID" value="CAK6969311.1"/>
    <property type="molecule type" value="Genomic_DNA"/>
</dbReference>
<reference evidence="2 3" key="1">
    <citation type="submission" date="2024-01" db="EMBL/GenBank/DDBJ databases">
        <authorList>
            <person name="Alioto T."/>
            <person name="Alioto T."/>
            <person name="Gomez Garrido J."/>
        </authorList>
    </citation>
    <scope>NUCLEOTIDE SEQUENCE [LARGE SCALE GENOMIC DNA]</scope>
</reference>
<dbReference type="PANTHER" id="PTHR33802">
    <property type="entry name" value="SI:CH211-161H7.5-RELATED"/>
    <property type="match status" value="1"/>
</dbReference>
<name>A0AAV1PC76_SCOSC</name>
<keyword evidence="1" id="KW-0472">Membrane</keyword>
<feature type="transmembrane region" description="Helical" evidence="1">
    <location>
        <begin position="121"/>
        <end position="140"/>
    </location>
</feature>
<feature type="transmembrane region" description="Helical" evidence="1">
    <location>
        <begin position="257"/>
        <end position="278"/>
    </location>
</feature>
<accession>A0AAV1PC76</accession>
<feature type="transmembrane region" description="Helical" evidence="1">
    <location>
        <begin position="202"/>
        <end position="221"/>
    </location>
</feature>
<evidence type="ECO:0000313" key="3">
    <source>
        <dbReference type="Proteomes" id="UP001314229"/>
    </source>
</evidence>
<organism evidence="2 3">
    <name type="scientific">Scomber scombrus</name>
    <name type="common">Atlantic mackerel</name>
    <name type="synonym">Scomber vernalis</name>
    <dbReference type="NCBI Taxonomy" id="13677"/>
    <lineage>
        <taxon>Eukaryota</taxon>
        <taxon>Metazoa</taxon>
        <taxon>Chordata</taxon>
        <taxon>Craniata</taxon>
        <taxon>Vertebrata</taxon>
        <taxon>Euteleostomi</taxon>
        <taxon>Actinopterygii</taxon>
        <taxon>Neopterygii</taxon>
        <taxon>Teleostei</taxon>
        <taxon>Neoteleostei</taxon>
        <taxon>Acanthomorphata</taxon>
        <taxon>Pelagiaria</taxon>
        <taxon>Scombriformes</taxon>
        <taxon>Scombridae</taxon>
        <taxon>Scomber</taxon>
    </lineage>
</organism>
<comment type="caution">
    <text evidence="2">The sequence shown here is derived from an EMBL/GenBank/DDBJ whole genome shotgun (WGS) entry which is preliminary data.</text>
</comment>
<proteinExistence type="predicted"/>
<dbReference type="Proteomes" id="UP001314229">
    <property type="component" value="Unassembled WGS sequence"/>
</dbReference>
<keyword evidence="1" id="KW-0812">Transmembrane</keyword>
<sequence length="314" mass="36135">MNKMKQDLWIEAKGIPPEVTGVIRASHILTKDCDLCHIDDNISRLSKPVEKADRFLFENFYFDKHVRYIMTFYPVVILWLTGTLSNSATPESATYIFEGMLTSLLEYGNGQQRTQRDVVKAVSLTWILPVLSFYMLYMSYSNLNKSKAWLAINNPNEIWWIRYLTQNGLAMFAWWTLLKAVLGLGVILKYKAGVEDPLVSTIVLTITFLYTLAWFILQSFLLTKYMHYTFTVYPILILGLGAMFTRSYGIYDIAPNTIYCGFLMLLMTIMNLVHLISLCLYTDKSSKPVAMEPFVTFESCKTVCQPEGKIQQKL</sequence>
<evidence type="ECO:0000256" key="1">
    <source>
        <dbReference type="SAM" id="Phobius"/>
    </source>
</evidence>
<dbReference type="AlphaFoldDB" id="A0AAV1PC76"/>
<feature type="transmembrane region" description="Helical" evidence="1">
    <location>
        <begin position="227"/>
        <end position="245"/>
    </location>
</feature>
<dbReference type="PANTHER" id="PTHR33802:SF3">
    <property type="match status" value="1"/>
</dbReference>
<keyword evidence="1" id="KW-1133">Transmembrane helix</keyword>
<protein>
    <submittedName>
        <fullName evidence="2">Uncharacterized protein LOC118322108</fullName>
    </submittedName>
</protein>
<gene>
    <name evidence="2" type="ORF">FSCOSCO3_A001032</name>
</gene>
<feature type="transmembrane region" description="Helical" evidence="1">
    <location>
        <begin position="172"/>
        <end position="190"/>
    </location>
</feature>